<evidence type="ECO:0000256" key="1">
    <source>
        <dbReference type="SAM" id="MobiDB-lite"/>
    </source>
</evidence>
<organism evidence="2 3">
    <name type="scientific">Rhizopus delemar</name>
    <dbReference type="NCBI Taxonomy" id="936053"/>
    <lineage>
        <taxon>Eukaryota</taxon>
        <taxon>Fungi</taxon>
        <taxon>Fungi incertae sedis</taxon>
        <taxon>Mucoromycota</taxon>
        <taxon>Mucoromycotina</taxon>
        <taxon>Mucoromycetes</taxon>
        <taxon>Mucorales</taxon>
        <taxon>Mucorineae</taxon>
        <taxon>Rhizopodaceae</taxon>
        <taxon>Rhizopus</taxon>
    </lineage>
</organism>
<evidence type="ECO:0000313" key="3">
    <source>
        <dbReference type="Proteomes" id="UP000740926"/>
    </source>
</evidence>
<dbReference type="AlphaFoldDB" id="A0A9P6XWP5"/>
<dbReference type="Proteomes" id="UP000740926">
    <property type="component" value="Unassembled WGS sequence"/>
</dbReference>
<proteinExistence type="predicted"/>
<protein>
    <submittedName>
        <fullName evidence="2">Uncharacterized protein</fullName>
    </submittedName>
</protein>
<evidence type="ECO:0000313" key="2">
    <source>
        <dbReference type="EMBL" id="KAG1533797.1"/>
    </source>
</evidence>
<gene>
    <name evidence="2" type="ORF">G6F50_015750</name>
</gene>
<feature type="compositionally biased region" description="Low complexity" evidence="1">
    <location>
        <begin position="40"/>
        <end position="61"/>
    </location>
</feature>
<comment type="caution">
    <text evidence="2">The sequence shown here is derived from an EMBL/GenBank/DDBJ whole genome shotgun (WGS) entry which is preliminary data.</text>
</comment>
<feature type="compositionally biased region" description="Basic and acidic residues" evidence="1">
    <location>
        <begin position="17"/>
        <end position="32"/>
    </location>
</feature>
<sequence>MHAAHRTHRVGLGAGGDGDHAQRVALDGDRLGQARQRMLAVQVGQAAAQQQPQHQNGAQHAGDQHAQPPTPSAGATATDSD</sequence>
<keyword evidence="3" id="KW-1185">Reference proteome</keyword>
<reference evidence="2 3" key="1">
    <citation type="journal article" date="2020" name="Microb. Genom.">
        <title>Genetic diversity of clinical and environmental Mucorales isolates obtained from an investigation of mucormycosis cases among solid organ transplant recipients.</title>
        <authorList>
            <person name="Nguyen M.H."/>
            <person name="Kaul D."/>
            <person name="Muto C."/>
            <person name="Cheng S.J."/>
            <person name="Richter R.A."/>
            <person name="Bruno V.M."/>
            <person name="Liu G."/>
            <person name="Beyhan S."/>
            <person name="Sundermann A.J."/>
            <person name="Mounaud S."/>
            <person name="Pasculle A.W."/>
            <person name="Nierman W.C."/>
            <person name="Driscoll E."/>
            <person name="Cumbie R."/>
            <person name="Clancy C.J."/>
            <person name="Dupont C.L."/>
        </authorList>
    </citation>
    <scope>NUCLEOTIDE SEQUENCE [LARGE SCALE GENOMIC DNA]</scope>
    <source>
        <strain evidence="2 3">GL24</strain>
    </source>
</reference>
<accession>A0A9P6XWP5</accession>
<name>A0A9P6XWP5_9FUNG</name>
<dbReference type="EMBL" id="JAANIU010009060">
    <property type="protein sequence ID" value="KAG1533797.1"/>
    <property type="molecule type" value="Genomic_DNA"/>
</dbReference>
<feature type="region of interest" description="Disordered" evidence="1">
    <location>
        <begin position="1"/>
        <end position="81"/>
    </location>
</feature>